<organism evidence="2 3">
    <name type="scientific">Cohnella phaseoli</name>
    <dbReference type="NCBI Taxonomy" id="456490"/>
    <lineage>
        <taxon>Bacteria</taxon>
        <taxon>Bacillati</taxon>
        <taxon>Bacillota</taxon>
        <taxon>Bacilli</taxon>
        <taxon>Bacillales</taxon>
        <taxon>Paenibacillaceae</taxon>
        <taxon>Cohnella</taxon>
    </lineage>
</organism>
<evidence type="ECO:0000256" key="1">
    <source>
        <dbReference type="SAM" id="MobiDB-lite"/>
    </source>
</evidence>
<feature type="region of interest" description="Disordered" evidence="1">
    <location>
        <begin position="1"/>
        <end position="45"/>
    </location>
</feature>
<evidence type="ECO:0000313" key="3">
    <source>
        <dbReference type="Proteomes" id="UP000256977"/>
    </source>
</evidence>
<name>A0A3D9JTW6_9BACL</name>
<dbReference type="Proteomes" id="UP000256977">
    <property type="component" value="Unassembled WGS sequence"/>
</dbReference>
<gene>
    <name evidence="2" type="ORF">DFP98_109125</name>
</gene>
<reference evidence="2 3" key="1">
    <citation type="submission" date="2018-07" db="EMBL/GenBank/DDBJ databases">
        <title>Genomic Encyclopedia of Type Strains, Phase III (KMG-III): the genomes of soil and plant-associated and newly described type strains.</title>
        <authorList>
            <person name="Whitman W."/>
        </authorList>
    </citation>
    <scope>NUCLEOTIDE SEQUENCE [LARGE SCALE GENOMIC DNA]</scope>
    <source>
        <strain evidence="2 3">CECT 7287</strain>
    </source>
</reference>
<protein>
    <submittedName>
        <fullName evidence="2">Uncharacterized protein</fullName>
    </submittedName>
</protein>
<comment type="caution">
    <text evidence="2">The sequence shown here is derived from an EMBL/GenBank/DDBJ whole genome shotgun (WGS) entry which is preliminary data.</text>
</comment>
<feature type="compositionally biased region" description="Basic and acidic residues" evidence="1">
    <location>
        <begin position="17"/>
        <end position="29"/>
    </location>
</feature>
<accession>A0A3D9JTW6</accession>
<dbReference type="EMBL" id="QRDZ01000009">
    <property type="protein sequence ID" value="RED77514.1"/>
    <property type="molecule type" value="Genomic_DNA"/>
</dbReference>
<keyword evidence="3" id="KW-1185">Reference proteome</keyword>
<dbReference type="AlphaFoldDB" id="A0A3D9JTW6"/>
<sequence length="45" mass="5138">MDKKQFRSSNGPMKPSGVKEHKEDPDVKRMTRFPPSLNGINKNLP</sequence>
<proteinExistence type="predicted"/>
<evidence type="ECO:0000313" key="2">
    <source>
        <dbReference type="EMBL" id="RED77514.1"/>
    </source>
</evidence>